<gene>
    <name evidence="1" type="ORF">TSPGSL018_5840</name>
</gene>
<proteinExistence type="predicted"/>
<feature type="non-terminal residue" evidence="1">
    <location>
        <position position="1"/>
    </location>
</feature>
<accession>A0A061SDK0</accession>
<dbReference type="InterPro" id="IPR052334">
    <property type="entry name" value="G8_domain-comF-like"/>
</dbReference>
<dbReference type="EMBL" id="GBEZ01002693">
    <property type="protein sequence ID" value="JAC82383.1"/>
    <property type="molecule type" value="Transcribed_RNA"/>
</dbReference>
<reference evidence="1" key="1">
    <citation type="submission" date="2014-05" db="EMBL/GenBank/DDBJ databases">
        <title>The transcriptome of the halophilic microalga Tetraselmis sp. GSL018 isolated from the Great Salt Lake, Utah.</title>
        <authorList>
            <person name="Jinkerson R.E."/>
            <person name="D'Adamo S."/>
            <person name="Posewitz M.C."/>
        </authorList>
    </citation>
    <scope>NUCLEOTIDE SEQUENCE</scope>
    <source>
        <strain evidence="1">GSL018</strain>
    </source>
</reference>
<dbReference type="AlphaFoldDB" id="A0A061SDK0"/>
<dbReference type="PANTHER" id="PTHR47687:SF4">
    <property type="entry name" value="G8 DOMAIN-CONTAINING PROTEIN DDB_G0286311-RELATED"/>
    <property type="match status" value="1"/>
</dbReference>
<protein>
    <submittedName>
        <fullName evidence="1">Uncharacterized protein</fullName>
    </submittedName>
</protein>
<organism evidence="1">
    <name type="scientific">Tetraselmis sp. GSL018</name>
    <dbReference type="NCBI Taxonomy" id="582737"/>
    <lineage>
        <taxon>Eukaryota</taxon>
        <taxon>Viridiplantae</taxon>
        <taxon>Chlorophyta</taxon>
        <taxon>core chlorophytes</taxon>
        <taxon>Chlorodendrophyceae</taxon>
        <taxon>Chlorodendrales</taxon>
        <taxon>Chlorodendraceae</taxon>
        <taxon>Tetraselmis</taxon>
    </lineage>
</organism>
<evidence type="ECO:0000313" key="1">
    <source>
        <dbReference type="EMBL" id="JAC82383.1"/>
    </source>
</evidence>
<name>A0A061SDK0_9CHLO</name>
<feature type="non-terminal residue" evidence="1">
    <location>
        <position position="84"/>
    </location>
</feature>
<sequence>LDSTRGATLFGEAILNDAHITGRSSNPSSGFPGNYRDLYFMAGFQWYDTDVKTVITDTTFKNYPIVPNKAGVVWYTMAHSDQFK</sequence>
<dbReference type="PANTHER" id="PTHR47687">
    <property type="entry name" value="G8 DOMAIN-CONTAINING PROTEIN DDB_G0288475-RELATED"/>
    <property type="match status" value="1"/>
</dbReference>